<evidence type="ECO:0000313" key="3">
    <source>
        <dbReference type="Proteomes" id="UP000240009"/>
    </source>
</evidence>
<organism evidence="2 3">
    <name type="scientific">Blastopirellula marina</name>
    <dbReference type="NCBI Taxonomy" id="124"/>
    <lineage>
        <taxon>Bacteria</taxon>
        <taxon>Pseudomonadati</taxon>
        <taxon>Planctomycetota</taxon>
        <taxon>Planctomycetia</taxon>
        <taxon>Pirellulales</taxon>
        <taxon>Pirellulaceae</taxon>
        <taxon>Blastopirellula</taxon>
    </lineage>
</organism>
<name>A0A2S8F007_9BACT</name>
<evidence type="ECO:0008006" key="4">
    <source>
        <dbReference type="Google" id="ProtNLM"/>
    </source>
</evidence>
<feature type="transmembrane region" description="Helical" evidence="1">
    <location>
        <begin position="24"/>
        <end position="43"/>
    </location>
</feature>
<keyword evidence="1" id="KW-0812">Transmembrane</keyword>
<dbReference type="EMBL" id="PUIA01000081">
    <property type="protein sequence ID" value="PQO25467.1"/>
    <property type="molecule type" value="Genomic_DNA"/>
</dbReference>
<protein>
    <recommendedName>
        <fullName evidence="4">POTRA domain-containing protein</fullName>
    </recommendedName>
</protein>
<proteinExistence type="predicted"/>
<sequence>MLPLGRSTQTPSGLLGLGSPAGRQLLLCVVIVVAFLLMMVAGWNRYADQFAAREEFLLSPREIMITAPPAWIQSDVLIDAVQKADLPDQLDLRDRELTNKVASAISAHPWVRSVNKVVKQYPAKVLVEVEYRRPVAMVEVEFVDEGAVRRGLIPIDVEGTVLPPGDFSRIQANDRYPRIQIDLKRPMVEAGMKWDNPRVAEAALIAAELLPHWSDLKLNRIILKGDSGQHYELELTDQTRIIWGSPPGKELPQETIAQHKVQVMLQKAAESALSSHAAQPSLDLRTAGRAVTGLNPVHR</sequence>
<keyword evidence="1" id="KW-0472">Membrane</keyword>
<comment type="caution">
    <text evidence="2">The sequence shown here is derived from an EMBL/GenBank/DDBJ whole genome shotgun (WGS) entry which is preliminary data.</text>
</comment>
<dbReference type="Proteomes" id="UP000240009">
    <property type="component" value="Unassembled WGS sequence"/>
</dbReference>
<reference evidence="2 3" key="1">
    <citation type="submission" date="2018-02" db="EMBL/GenBank/DDBJ databases">
        <title>Comparative genomes isolates from brazilian mangrove.</title>
        <authorList>
            <person name="Araujo J.E."/>
            <person name="Taketani R.G."/>
            <person name="Silva M.C.P."/>
            <person name="Loureco M.V."/>
            <person name="Andreote F.D."/>
        </authorList>
    </citation>
    <scope>NUCLEOTIDE SEQUENCE [LARGE SCALE GENOMIC DNA]</scope>
    <source>
        <strain evidence="2 3">HEX-2 MGV</strain>
    </source>
</reference>
<dbReference type="AlphaFoldDB" id="A0A2S8F007"/>
<keyword evidence="1" id="KW-1133">Transmembrane helix</keyword>
<gene>
    <name evidence="2" type="ORF">C5Y96_24305</name>
</gene>
<evidence type="ECO:0000256" key="1">
    <source>
        <dbReference type="SAM" id="Phobius"/>
    </source>
</evidence>
<accession>A0A2S8F007</accession>
<evidence type="ECO:0000313" key="2">
    <source>
        <dbReference type="EMBL" id="PQO25467.1"/>
    </source>
</evidence>